<reference evidence="3 4" key="1">
    <citation type="journal article" date="2017" name="Genome Announc.">
        <title>Genome sequence of the saprophytic ascomycete Epicoccum nigrum ICMP 19927 strain isolated from New Zealand.</title>
        <authorList>
            <person name="Fokin M."/>
            <person name="Fleetwood D."/>
            <person name="Weir B.S."/>
            <person name="Villas-Boas S.G."/>
        </authorList>
    </citation>
    <scope>NUCLEOTIDE SEQUENCE [LARGE SCALE GENOMIC DNA]</scope>
    <source>
        <strain evidence="3 4">ICMP 19927</strain>
    </source>
</reference>
<name>A0A1Y2M6J3_EPING</name>
<proteinExistence type="inferred from homology"/>
<dbReference type="Proteomes" id="UP000193240">
    <property type="component" value="Unassembled WGS sequence"/>
</dbReference>
<dbReference type="Gene3D" id="3.40.50.720">
    <property type="entry name" value="NAD(P)-binding Rossmann-like Domain"/>
    <property type="match status" value="1"/>
</dbReference>
<dbReference type="InterPro" id="IPR036291">
    <property type="entry name" value="NAD(P)-bd_dom_sf"/>
</dbReference>
<feature type="domain" description="NAD(P)-binding" evidence="2">
    <location>
        <begin position="10"/>
        <end position="184"/>
    </location>
</feature>
<dbReference type="SUPFAM" id="SSF51735">
    <property type="entry name" value="NAD(P)-binding Rossmann-fold domains"/>
    <property type="match status" value="1"/>
</dbReference>
<evidence type="ECO:0000259" key="2">
    <source>
        <dbReference type="Pfam" id="PF13460"/>
    </source>
</evidence>
<dbReference type="PANTHER" id="PTHR43355">
    <property type="entry name" value="FLAVIN REDUCTASE (NADPH)"/>
    <property type="match status" value="1"/>
</dbReference>
<dbReference type="STRING" id="105696.A0A1Y2M6J3"/>
<dbReference type="AlphaFoldDB" id="A0A1Y2M6J3"/>
<dbReference type="PANTHER" id="PTHR43355:SF2">
    <property type="entry name" value="FLAVIN REDUCTASE (NADPH)"/>
    <property type="match status" value="1"/>
</dbReference>
<dbReference type="GO" id="GO:0016646">
    <property type="term" value="F:oxidoreductase activity, acting on the CH-NH group of donors, NAD or NADP as acceptor"/>
    <property type="evidence" value="ECO:0007669"/>
    <property type="project" value="TreeGrafter"/>
</dbReference>
<evidence type="ECO:0000313" key="4">
    <source>
        <dbReference type="Proteomes" id="UP000193240"/>
    </source>
</evidence>
<protein>
    <recommendedName>
        <fullName evidence="2">NAD(P)-binding domain-containing protein</fullName>
    </recommendedName>
</protein>
<dbReference type="InterPro" id="IPR016040">
    <property type="entry name" value="NAD(P)-bd_dom"/>
</dbReference>
<sequence length="237" mass="25950">MAPSKIFVLGGTGPAGICLLRELLYRHHSVVAYARNPSKIPSDLASNPLLTTIQGSTSDAPALSSAMHGCTTVLSHLGAQITDSHISPSLYVDMYRGAIVPAMRDNGIKRIFLMGTVAITKPEDSFTLMTPLVLAYMKLFARPVLQNLLGIADFFEKQATDLEWTVFRIASIPGESDEESWRKGREEGKLYEGPVGSKGWTMNTNRSALARWLVDGAEDGKEEWVRKMPAVTRLAGR</sequence>
<keyword evidence="4" id="KW-1185">Reference proteome</keyword>
<organism evidence="3 4">
    <name type="scientific">Epicoccum nigrum</name>
    <name type="common">Soil fungus</name>
    <name type="synonym">Epicoccum purpurascens</name>
    <dbReference type="NCBI Taxonomy" id="105696"/>
    <lineage>
        <taxon>Eukaryota</taxon>
        <taxon>Fungi</taxon>
        <taxon>Dikarya</taxon>
        <taxon>Ascomycota</taxon>
        <taxon>Pezizomycotina</taxon>
        <taxon>Dothideomycetes</taxon>
        <taxon>Pleosporomycetidae</taxon>
        <taxon>Pleosporales</taxon>
        <taxon>Pleosporineae</taxon>
        <taxon>Didymellaceae</taxon>
        <taxon>Epicoccum</taxon>
    </lineage>
</organism>
<evidence type="ECO:0000256" key="1">
    <source>
        <dbReference type="ARBA" id="ARBA00038376"/>
    </source>
</evidence>
<dbReference type="Pfam" id="PF13460">
    <property type="entry name" value="NAD_binding_10"/>
    <property type="match status" value="1"/>
</dbReference>
<evidence type="ECO:0000313" key="3">
    <source>
        <dbReference type="EMBL" id="OSS51107.1"/>
    </source>
</evidence>
<dbReference type="InterPro" id="IPR051606">
    <property type="entry name" value="Polyketide_Oxido-like"/>
</dbReference>
<dbReference type="InParanoid" id="A0A1Y2M6J3"/>
<dbReference type="EMBL" id="KZ107841">
    <property type="protein sequence ID" value="OSS51107.1"/>
    <property type="molecule type" value="Genomic_DNA"/>
</dbReference>
<dbReference type="OMA" id="EHDKFSV"/>
<accession>A0A1Y2M6J3</accession>
<gene>
    <name evidence="3" type="ORF">B5807_04458</name>
</gene>
<comment type="similarity">
    <text evidence="1">Belongs to the avfA family.</text>
</comment>